<accession>A0ABV8YA86</accession>
<sequence>MLLAGCAQEYVEPGTTPPPGVSRFVPAWQLQQPGRGASALVHGLLLTDSLDTQAKDTVKTIAAVDINTHQLAWNVPTAPGRVDGGRPSFTALGDNIVALVLDRSQYAGRLVVYSQQGTVLRTIPLPNTYIVTSTDVGPRVVGDQLLVADGAHLYAYDAASLSTDTPVLRWQKLISTEPLGSVQITGLDADEAGNLYIGTITNEVISYTSSGTERWRVTTTTSPNYGHAPFSLVLDNGRLFVESQDEGLQAYDLTTGKTLWDKPADLLKACPGAPTSTAAYLVAGGGKVYAGLFGGDCLPAYNESDGSLAWSFTPNYRQTFLSRPTYVNGVLYATNGRVYALETTTGKLLAQGTEDIPASSSTYLPYDPEQREVYVWGGRTLYAYKALR</sequence>
<evidence type="ECO:0000313" key="3">
    <source>
        <dbReference type="Proteomes" id="UP001595939"/>
    </source>
</evidence>
<dbReference type="RefSeq" id="WP_380129994.1">
    <property type="nucleotide sequence ID" value="NZ_JBHSEG010000008.1"/>
</dbReference>
<evidence type="ECO:0000259" key="1">
    <source>
        <dbReference type="Pfam" id="PF13360"/>
    </source>
</evidence>
<reference evidence="3" key="1">
    <citation type="journal article" date="2019" name="Int. J. Syst. Evol. Microbiol.">
        <title>The Global Catalogue of Microorganisms (GCM) 10K type strain sequencing project: providing services to taxonomists for standard genome sequencing and annotation.</title>
        <authorList>
            <consortium name="The Broad Institute Genomics Platform"/>
            <consortium name="The Broad Institute Genome Sequencing Center for Infectious Disease"/>
            <person name="Wu L."/>
            <person name="Ma J."/>
        </authorList>
    </citation>
    <scope>NUCLEOTIDE SEQUENCE [LARGE SCALE GENOMIC DNA]</scope>
    <source>
        <strain evidence="3">CCUG 39970</strain>
    </source>
</reference>
<dbReference type="PANTHER" id="PTHR34512:SF30">
    <property type="entry name" value="OUTER MEMBRANE PROTEIN ASSEMBLY FACTOR BAMB"/>
    <property type="match status" value="1"/>
</dbReference>
<feature type="domain" description="Pyrrolo-quinoline quinone repeat" evidence="1">
    <location>
        <begin position="189"/>
        <end position="295"/>
    </location>
</feature>
<comment type="caution">
    <text evidence="2">The sequence shown here is derived from an EMBL/GenBank/DDBJ whole genome shotgun (WGS) entry which is preliminary data.</text>
</comment>
<dbReference type="InterPro" id="IPR018391">
    <property type="entry name" value="PQQ_b-propeller_rpt"/>
</dbReference>
<name>A0ABV8YA86_9DEIO</name>
<organism evidence="2 3">
    <name type="scientific">Deinococcus sonorensis</name>
    <dbReference type="NCBI Taxonomy" id="309891"/>
    <lineage>
        <taxon>Bacteria</taxon>
        <taxon>Thermotogati</taxon>
        <taxon>Deinococcota</taxon>
        <taxon>Deinococci</taxon>
        <taxon>Deinococcales</taxon>
        <taxon>Deinococcaceae</taxon>
        <taxon>Deinococcus</taxon>
    </lineage>
</organism>
<dbReference type="Proteomes" id="UP001595939">
    <property type="component" value="Unassembled WGS sequence"/>
</dbReference>
<dbReference type="PANTHER" id="PTHR34512">
    <property type="entry name" value="CELL SURFACE PROTEIN"/>
    <property type="match status" value="1"/>
</dbReference>
<proteinExistence type="predicted"/>
<dbReference type="SMART" id="SM00564">
    <property type="entry name" value="PQQ"/>
    <property type="match status" value="5"/>
</dbReference>
<dbReference type="Pfam" id="PF13360">
    <property type="entry name" value="PQQ_2"/>
    <property type="match status" value="1"/>
</dbReference>
<evidence type="ECO:0000313" key="2">
    <source>
        <dbReference type="EMBL" id="MFC4455281.1"/>
    </source>
</evidence>
<dbReference type="Gene3D" id="2.40.10.480">
    <property type="match status" value="1"/>
</dbReference>
<keyword evidence="3" id="KW-1185">Reference proteome</keyword>
<dbReference type="InterPro" id="IPR015943">
    <property type="entry name" value="WD40/YVTN_repeat-like_dom_sf"/>
</dbReference>
<dbReference type="Gene3D" id="2.130.10.10">
    <property type="entry name" value="YVTN repeat-like/Quinoprotein amine dehydrogenase"/>
    <property type="match status" value="1"/>
</dbReference>
<protein>
    <submittedName>
        <fullName evidence="2">PQQ-binding-like beta-propeller repeat protein</fullName>
    </submittedName>
</protein>
<gene>
    <name evidence="2" type="ORF">ACFO0P_16000</name>
</gene>
<dbReference type="SUPFAM" id="SSF50998">
    <property type="entry name" value="Quinoprotein alcohol dehydrogenase-like"/>
    <property type="match status" value="1"/>
</dbReference>
<dbReference type="InterPro" id="IPR011047">
    <property type="entry name" value="Quinoprotein_ADH-like_sf"/>
</dbReference>
<dbReference type="EMBL" id="JBHSEG010000008">
    <property type="protein sequence ID" value="MFC4455281.1"/>
    <property type="molecule type" value="Genomic_DNA"/>
</dbReference>
<dbReference type="InterPro" id="IPR002372">
    <property type="entry name" value="PQQ_rpt_dom"/>
</dbReference>